<proteinExistence type="predicted"/>
<dbReference type="Gene3D" id="3.30.40.10">
    <property type="entry name" value="Zinc/RING finger domain, C3HC4 (zinc finger)"/>
    <property type="match status" value="1"/>
</dbReference>
<dbReference type="SUPFAM" id="SSF57903">
    <property type="entry name" value="FYVE/PHD zinc finger"/>
    <property type="match status" value="1"/>
</dbReference>
<evidence type="ECO:0000256" key="5">
    <source>
        <dbReference type="SAM" id="MobiDB-lite"/>
    </source>
</evidence>
<evidence type="ECO:0000256" key="3">
    <source>
        <dbReference type="ARBA" id="ARBA00022833"/>
    </source>
</evidence>
<evidence type="ECO:0000259" key="6">
    <source>
        <dbReference type="PROSITE" id="PS50178"/>
    </source>
</evidence>
<dbReference type="PANTHER" id="PTHR43102:SF2">
    <property type="entry name" value="GAF DOMAIN-CONTAINING PROTEIN"/>
    <property type="match status" value="1"/>
</dbReference>
<dbReference type="Gene3D" id="3.30.450.40">
    <property type="match status" value="1"/>
</dbReference>
<dbReference type="STRING" id="65357.A0A024GC55"/>
<dbReference type="InterPro" id="IPR017455">
    <property type="entry name" value="Znf_FYVE-rel"/>
</dbReference>
<dbReference type="InterPro" id="IPR013083">
    <property type="entry name" value="Znf_RING/FYVE/PHD"/>
</dbReference>
<dbReference type="CDD" id="cd00065">
    <property type="entry name" value="FYVE_like_SF"/>
    <property type="match status" value="1"/>
</dbReference>
<feature type="domain" description="FYVE-type" evidence="6">
    <location>
        <begin position="289"/>
        <end position="348"/>
    </location>
</feature>
<dbReference type="SUPFAM" id="SSF55781">
    <property type="entry name" value="GAF domain-like"/>
    <property type="match status" value="1"/>
</dbReference>
<accession>A0A024GC55</accession>
<evidence type="ECO:0000313" key="7">
    <source>
        <dbReference type="EMBL" id="CCI44135.1"/>
    </source>
</evidence>
<comment type="caution">
    <text evidence="7">The sequence shown here is derived from an EMBL/GenBank/DDBJ whole genome shotgun (WGS) entry which is preliminary data.</text>
</comment>
<keyword evidence="3" id="KW-0862">Zinc</keyword>
<evidence type="ECO:0000256" key="1">
    <source>
        <dbReference type="ARBA" id="ARBA00022723"/>
    </source>
</evidence>
<dbReference type="InterPro" id="IPR000306">
    <property type="entry name" value="Znf_FYVE"/>
</dbReference>
<feature type="compositionally biased region" description="Basic and acidic residues" evidence="5">
    <location>
        <begin position="400"/>
        <end position="412"/>
    </location>
</feature>
<dbReference type="GO" id="GO:0008270">
    <property type="term" value="F:zinc ion binding"/>
    <property type="evidence" value="ECO:0007669"/>
    <property type="project" value="UniProtKB-KW"/>
</dbReference>
<name>A0A024GC55_9STRA</name>
<dbReference type="PROSITE" id="PS50178">
    <property type="entry name" value="ZF_FYVE"/>
    <property type="match status" value="1"/>
</dbReference>
<dbReference type="OrthoDB" id="303614at2759"/>
<dbReference type="InterPro" id="IPR029016">
    <property type="entry name" value="GAF-like_dom_sf"/>
</dbReference>
<dbReference type="SUPFAM" id="SSF55961">
    <property type="entry name" value="Bet v1-like"/>
    <property type="match status" value="1"/>
</dbReference>
<dbReference type="PANTHER" id="PTHR43102">
    <property type="entry name" value="SLR1143 PROTEIN"/>
    <property type="match status" value="1"/>
</dbReference>
<protein>
    <recommendedName>
        <fullName evidence="6">FYVE-type domain-containing protein</fullName>
    </recommendedName>
</protein>
<dbReference type="InParanoid" id="A0A024GC55"/>
<evidence type="ECO:0000256" key="2">
    <source>
        <dbReference type="ARBA" id="ARBA00022771"/>
    </source>
</evidence>
<dbReference type="Proteomes" id="UP000053237">
    <property type="component" value="Unassembled WGS sequence"/>
</dbReference>
<organism evidence="7 8">
    <name type="scientific">Albugo candida</name>
    <dbReference type="NCBI Taxonomy" id="65357"/>
    <lineage>
        <taxon>Eukaryota</taxon>
        <taxon>Sar</taxon>
        <taxon>Stramenopiles</taxon>
        <taxon>Oomycota</taxon>
        <taxon>Peronosporomycetes</taxon>
        <taxon>Albuginales</taxon>
        <taxon>Albuginaceae</taxon>
        <taxon>Albugo</taxon>
    </lineage>
</organism>
<dbReference type="EMBL" id="CAIX01000062">
    <property type="protein sequence ID" value="CCI44135.1"/>
    <property type="molecule type" value="Genomic_DNA"/>
</dbReference>
<gene>
    <name evidence="7" type="ORF">BN9_049190</name>
</gene>
<sequence>MNSGSFDSSFSTDRIDASNSGSVVSLSTSYSMFPIVEKTYRPSISKEVERELRYLGQSRLDALAGYAEMTLIKDKKNLQIYEACCNEVYTIKGVTTVNAPLVQVMQMLRMEDSDRMRDVMGKIFGTLFLDGVVLYRAKEDPSRVNESMTVNWMALQSAKPNLPHRDYLFLRYGDVMEKMDECESASRTGLYVGASVWESIQLDGCAPLPASQNVVRLRMRRCGIVAEELNEEKSLRISLYISEGHPGRATVSTLTRSWMTKMVSCVTEISNTLIARALVSQTILSKKQFKDGFACCQCQKPFSMIRRKHHCRICGDVVCSRCSELKNLKQGGMNKELRICANCYRNGSAIVPNYGDPSYYEHQKVSMSSSVSSSLSFTGIGDVRSGSDEVLKKKYYDKIENDRGGVPDERHNGKIPSQRTRSRSSREHVPDAPVRRREISRSADTPTIEREMAILSVQNKNAVSQSEGNGGSFTYYNQYKSKRATKDWPGSLTSMGTDTGYSSIDSTLSLTDDEMIAVELASTVRENTRFTYALSYTSRQEWPKAPIPKNEADRLTKVRQLYLGDPGHHFHEMCEYAVAETSCQVAAICLIGDRTGFLMAKVGIEKAEVPRNVLFDSHTIMSDEPMIVLDTNEDVRFAKNPLVKSGQIRFYAGFPLITSDGFVVGCLSIADEFPRECLSGDKYFFLKSLADVTIRGIEQNTLHHGTMAPADAAGSTDIQLSDPPEMNLLEAQSTMRELLKTAYSTQCQVRMQANPVDR</sequence>
<evidence type="ECO:0000313" key="8">
    <source>
        <dbReference type="Proteomes" id="UP000053237"/>
    </source>
</evidence>
<keyword evidence="8" id="KW-1185">Reference proteome</keyword>
<evidence type="ECO:0000256" key="4">
    <source>
        <dbReference type="PROSITE-ProRule" id="PRU00091"/>
    </source>
</evidence>
<dbReference type="InterPro" id="IPR011011">
    <property type="entry name" value="Znf_FYVE_PHD"/>
</dbReference>
<keyword evidence="1" id="KW-0479">Metal-binding</keyword>
<dbReference type="Gene3D" id="3.30.530.20">
    <property type="match status" value="1"/>
</dbReference>
<reference evidence="7 8" key="1">
    <citation type="submission" date="2012-05" db="EMBL/GenBank/DDBJ databases">
        <title>Recombination and specialization in a pathogen metapopulation.</title>
        <authorList>
            <person name="Gardiner A."/>
            <person name="Kemen E."/>
            <person name="Schultz-Larsen T."/>
            <person name="MacLean D."/>
            <person name="Van Oosterhout C."/>
            <person name="Jones J.D.G."/>
        </authorList>
    </citation>
    <scope>NUCLEOTIDE SEQUENCE [LARGE SCALE GENOMIC DNA]</scope>
    <source>
        <strain evidence="7 8">Ac Nc2</strain>
    </source>
</reference>
<feature type="region of interest" description="Disordered" evidence="5">
    <location>
        <begin position="400"/>
        <end position="447"/>
    </location>
</feature>
<dbReference type="SMART" id="SM00064">
    <property type="entry name" value="FYVE"/>
    <property type="match status" value="1"/>
</dbReference>
<keyword evidence="2 4" id="KW-0863">Zinc-finger</keyword>
<dbReference type="Pfam" id="PF01363">
    <property type="entry name" value="FYVE"/>
    <property type="match status" value="1"/>
</dbReference>
<dbReference type="AlphaFoldDB" id="A0A024GC55"/>
<feature type="compositionally biased region" description="Basic and acidic residues" evidence="5">
    <location>
        <begin position="424"/>
        <end position="447"/>
    </location>
</feature>
<dbReference type="InterPro" id="IPR023393">
    <property type="entry name" value="START-like_dom_sf"/>
</dbReference>